<dbReference type="GO" id="GO:0009916">
    <property type="term" value="F:alternative oxidase activity"/>
    <property type="evidence" value="ECO:0007669"/>
    <property type="project" value="UniProtKB-UniRule"/>
</dbReference>
<evidence type="ECO:0000256" key="4">
    <source>
        <dbReference type="ARBA" id="ARBA00011748"/>
    </source>
</evidence>
<comment type="cofactor">
    <cofactor evidence="14">
        <name>Fe cation</name>
        <dbReference type="ChEBI" id="CHEBI:24875"/>
    </cofactor>
    <text evidence="14">Binds 2 iron ions per subunit.</text>
</comment>
<keyword evidence="7 14" id="KW-0812">Transmembrane</keyword>
<protein>
    <recommendedName>
        <fullName evidence="14">Ubiquinol oxidase</fullName>
        <ecNumber evidence="14">1.10.3.11</ecNumber>
    </recommendedName>
</protein>
<comment type="subunit">
    <text evidence="4">Homodimer; disulfide-linked.</text>
</comment>
<evidence type="ECO:0000256" key="2">
    <source>
        <dbReference type="ARBA" id="ARBA00004370"/>
    </source>
</evidence>
<dbReference type="GO" id="GO:0106292">
    <property type="term" value="F:superoxide-generating NADPH oxidase activity"/>
    <property type="evidence" value="ECO:0007669"/>
    <property type="project" value="UniProtKB-ARBA"/>
</dbReference>
<comment type="similarity">
    <text evidence="3 14">Belongs to the alternative oxidase family.</text>
</comment>
<keyword evidence="13 14" id="KW-0472">Membrane</keyword>
<keyword evidence="11 14" id="KW-0560">Oxidoreductase</keyword>
<dbReference type="GO" id="GO:0016020">
    <property type="term" value="C:membrane"/>
    <property type="evidence" value="ECO:0007669"/>
    <property type="project" value="UniProtKB-SubCell"/>
</dbReference>
<dbReference type="PANTHER" id="PTHR31803:SF3">
    <property type="entry name" value="ALTERNATIVE OXIDASE"/>
    <property type="match status" value="1"/>
</dbReference>
<keyword evidence="10" id="KW-1133">Transmembrane helix</keyword>
<evidence type="ECO:0000256" key="7">
    <source>
        <dbReference type="ARBA" id="ARBA00022692"/>
    </source>
</evidence>
<evidence type="ECO:0000256" key="6">
    <source>
        <dbReference type="ARBA" id="ARBA00022660"/>
    </source>
</evidence>
<gene>
    <name evidence="16" type="ORF">CVIRNUC_008901</name>
</gene>
<evidence type="ECO:0000256" key="9">
    <source>
        <dbReference type="ARBA" id="ARBA00022982"/>
    </source>
</evidence>
<dbReference type="GO" id="GO:0046872">
    <property type="term" value="F:metal ion binding"/>
    <property type="evidence" value="ECO:0007669"/>
    <property type="project" value="UniProtKB-UniRule"/>
</dbReference>
<dbReference type="Pfam" id="PF01786">
    <property type="entry name" value="AOX"/>
    <property type="match status" value="1"/>
</dbReference>
<keyword evidence="5" id="KW-0813">Transport</keyword>
<keyword evidence="17" id="KW-1185">Reference proteome</keyword>
<evidence type="ECO:0000256" key="14">
    <source>
        <dbReference type="RuleBase" id="RU003779"/>
    </source>
</evidence>
<dbReference type="GO" id="GO:0005739">
    <property type="term" value="C:mitochondrion"/>
    <property type="evidence" value="ECO:0007669"/>
    <property type="project" value="TreeGrafter"/>
</dbReference>
<dbReference type="GO" id="GO:0102721">
    <property type="term" value="F:ubiquinol:oxygen oxidoreductase activity"/>
    <property type="evidence" value="ECO:0007669"/>
    <property type="project" value="UniProtKB-EC"/>
</dbReference>
<dbReference type="InterPro" id="IPR002680">
    <property type="entry name" value="AOX"/>
</dbReference>
<keyword evidence="9 14" id="KW-0249">Electron transport</keyword>
<reference evidence="16 17" key="1">
    <citation type="submission" date="2023-10" db="EMBL/GenBank/DDBJ databases">
        <authorList>
            <person name="Maclean D."/>
            <person name="Macfadyen A."/>
        </authorList>
    </citation>
    <scope>NUCLEOTIDE SEQUENCE [LARGE SCALE GENOMIC DNA]</scope>
</reference>
<dbReference type="InterPro" id="IPR038659">
    <property type="entry name" value="AOX_sf"/>
</dbReference>
<comment type="subcellular location">
    <subcellularLocation>
        <location evidence="2">Membrane</location>
    </subcellularLocation>
</comment>
<evidence type="ECO:0000256" key="10">
    <source>
        <dbReference type="ARBA" id="ARBA00022989"/>
    </source>
</evidence>
<dbReference type="GO" id="GO:0098803">
    <property type="term" value="C:respiratory chain complex"/>
    <property type="evidence" value="ECO:0007669"/>
    <property type="project" value="UniProtKB-UniRule"/>
</dbReference>
<feature type="compositionally biased region" description="Low complexity" evidence="15">
    <location>
        <begin position="393"/>
        <end position="408"/>
    </location>
</feature>
<keyword evidence="12 14" id="KW-0408">Iron</keyword>
<evidence type="ECO:0000313" key="17">
    <source>
        <dbReference type="Proteomes" id="UP001314263"/>
    </source>
</evidence>
<keyword evidence="8 14" id="KW-0479">Metal-binding</keyword>
<evidence type="ECO:0000313" key="16">
    <source>
        <dbReference type="EMBL" id="CAK0785690.1"/>
    </source>
</evidence>
<dbReference type="Proteomes" id="UP001314263">
    <property type="component" value="Unassembled WGS sequence"/>
</dbReference>
<evidence type="ECO:0000256" key="3">
    <source>
        <dbReference type="ARBA" id="ARBA00008388"/>
    </source>
</evidence>
<dbReference type="Gene3D" id="1.20.1260.140">
    <property type="entry name" value="Alternative oxidase"/>
    <property type="match status" value="1"/>
</dbReference>
<dbReference type="EMBL" id="CAUYUE010000013">
    <property type="protein sequence ID" value="CAK0785690.1"/>
    <property type="molecule type" value="Genomic_DNA"/>
</dbReference>
<keyword evidence="6 14" id="KW-0679">Respiratory chain</keyword>
<comment type="catalytic activity">
    <reaction evidence="1 14">
        <text>2 a ubiquinol + O2 = 2 a ubiquinone + 2 H2O</text>
        <dbReference type="Rhea" id="RHEA:30255"/>
        <dbReference type="Rhea" id="RHEA-COMP:9565"/>
        <dbReference type="Rhea" id="RHEA-COMP:9566"/>
        <dbReference type="ChEBI" id="CHEBI:15377"/>
        <dbReference type="ChEBI" id="CHEBI:15379"/>
        <dbReference type="ChEBI" id="CHEBI:16389"/>
        <dbReference type="ChEBI" id="CHEBI:17976"/>
        <dbReference type="EC" id="1.10.3.11"/>
    </reaction>
</comment>
<accession>A0AAV1II30</accession>
<dbReference type="EC" id="1.10.3.11" evidence="14"/>
<feature type="compositionally biased region" description="Basic and acidic residues" evidence="15">
    <location>
        <begin position="469"/>
        <end position="485"/>
    </location>
</feature>
<evidence type="ECO:0000256" key="5">
    <source>
        <dbReference type="ARBA" id="ARBA00022448"/>
    </source>
</evidence>
<comment type="caution">
    <text evidence="16">The sequence shown here is derived from an EMBL/GenBank/DDBJ whole genome shotgun (WGS) entry which is preliminary data.</text>
</comment>
<sequence length="498" mass="53752">MRQGLSRAIAQSRSDWRWQASASRAFGQSAPCCVQPRGAQQSVEDIRKDREKACSEAVEAMEKREGSPLPYPGLRVESHTGAEMHQVPHYPEAYLESKHCKVFAHWQRPRGVAEWTGFLAAQAFNAGAAAVAHVPAWLPGIGIPQDRVWLRRLLLLESIAPIPASVAAAAGHIKALWKLQPDTTYVQAFQQESQNAGAHLIALLSAHPSAVQKSLILLGQALAVPPAVLAFALSPRMCHAFMTTLCGLTGEALTDALRDLDAKKIPGWDAMCLPAPVLAHWGLPEGASMRSVLLVLRADVNARMVVNQGADFKALSLNAELSTLAEYFNKEDTLDYTKGAEDVHLPGDLYGLQKKGAPSGTALGQARQLATQAALPAIRERRPSGLRRFWGPSSASSRAPSVASQASSEQDLTEDVQMESSTCHQALRQRTERSPGSSASSDLDSAQGRPAGLSKGFRTSSNSLQMEIPEDKALDGGRRHTRDGSDLMSVMDTLWALK</sequence>
<evidence type="ECO:0000256" key="13">
    <source>
        <dbReference type="ARBA" id="ARBA00023136"/>
    </source>
</evidence>
<name>A0AAV1II30_9CHLO</name>
<feature type="compositionally biased region" description="Low complexity" evidence="15">
    <location>
        <begin position="437"/>
        <end position="446"/>
    </location>
</feature>
<organism evidence="16 17">
    <name type="scientific">Coccomyxa viridis</name>
    <dbReference type="NCBI Taxonomy" id="1274662"/>
    <lineage>
        <taxon>Eukaryota</taxon>
        <taxon>Viridiplantae</taxon>
        <taxon>Chlorophyta</taxon>
        <taxon>core chlorophytes</taxon>
        <taxon>Trebouxiophyceae</taxon>
        <taxon>Trebouxiophyceae incertae sedis</taxon>
        <taxon>Coccomyxaceae</taxon>
        <taxon>Coccomyxa</taxon>
    </lineage>
</organism>
<dbReference type="AlphaFoldDB" id="A0AAV1II30"/>
<dbReference type="GO" id="GO:0010230">
    <property type="term" value="P:alternative respiration"/>
    <property type="evidence" value="ECO:0007669"/>
    <property type="project" value="TreeGrafter"/>
</dbReference>
<proteinExistence type="inferred from homology"/>
<evidence type="ECO:0000256" key="1">
    <source>
        <dbReference type="ARBA" id="ARBA00001192"/>
    </source>
</evidence>
<evidence type="ECO:0000256" key="15">
    <source>
        <dbReference type="SAM" id="MobiDB-lite"/>
    </source>
</evidence>
<feature type="region of interest" description="Disordered" evidence="15">
    <location>
        <begin position="383"/>
        <end position="485"/>
    </location>
</feature>
<evidence type="ECO:0000256" key="12">
    <source>
        <dbReference type="ARBA" id="ARBA00023004"/>
    </source>
</evidence>
<evidence type="ECO:0000256" key="11">
    <source>
        <dbReference type="ARBA" id="ARBA00023002"/>
    </source>
</evidence>
<dbReference type="PANTHER" id="PTHR31803">
    <property type="entry name" value="ALTERNATIVE OXIDASE"/>
    <property type="match status" value="1"/>
</dbReference>
<evidence type="ECO:0000256" key="8">
    <source>
        <dbReference type="ARBA" id="ARBA00022723"/>
    </source>
</evidence>